<reference evidence="1" key="1">
    <citation type="submission" date="2016-03" db="EMBL/GenBank/DDBJ databases">
        <title>Draft genome sequence of Rosellinia necatrix.</title>
        <authorList>
            <person name="Kanematsu S."/>
        </authorList>
    </citation>
    <scope>NUCLEOTIDE SEQUENCE [LARGE SCALE GENOMIC DNA]</scope>
    <source>
        <strain evidence="1">W97</strain>
    </source>
</reference>
<dbReference type="AlphaFoldDB" id="A0A1W2TVA6"/>
<protein>
    <submittedName>
        <fullName evidence="1">Uncharacterized protein</fullName>
    </submittedName>
</protein>
<dbReference type="EMBL" id="DF977531">
    <property type="protein sequence ID" value="GAP92569.2"/>
    <property type="molecule type" value="Genomic_DNA"/>
</dbReference>
<dbReference type="Proteomes" id="UP000054516">
    <property type="component" value="Unassembled WGS sequence"/>
</dbReference>
<proteinExistence type="predicted"/>
<organism evidence="1">
    <name type="scientific">Rosellinia necatrix</name>
    <name type="common">White root-rot fungus</name>
    <dbReference type="NCBI Taxonomy" id="77044"/>
    <lineage>
        <taxon>Eukaryota</taxon>
        <taxon>Fungi</taxon>
        <taxon>Dikarya</taxon>
        <taxon>Ascomycota</taxon>
        <taxon>Pezizomycotina</taxon>
        <taxon>Sordariomycetes</taxon>
        <taxon>Xylariomycetidae</taxon>
        <taxon>Xylariales</taxon>
        <taxon>Xylariaceae</taxon>
        <taxon>Rosellinia</taxon>
    </lineage>
</organism>
<keyword evidence="2" id="KW-1185">Reference proteome</keyword>
<name>A0A1W2TVA6_ROSNE</name>
<evidence type="ECO:0000313" key="2">
    <source>
        <dbReference type="Proteomes" id="UP000054516"/>
    </source>
</evidence>
<dbReference type="OrthoDB" id="4634037at2759"/>
<gene>
    <name evidence="1" type="ORF">SAMD00023353_8600230</name>
</gene>
<evidence type="ECO:0000313" key="1">
    <source>
        <dbReference type="EMBL" id="GAP92569.2"/>
    </source>
</evidence>
<sequence>MVLWIIRGDGEKHPHYVDLLTPARDWYRFVATDQKVGWSKRTLRERFRTYDEIRGSQLRSLLSVCKFFTRVIKTQYLFVRPFETIPAARVPLPGFWINLEHDIFQLLDHRFRYPIVPAPSSPFPWARLRNVHLQYGLRGQRKVMPRKTLLESYDMLRSYMPNLENICITHTTFNYCFPVKHSELKRVPDILSMRSVKQVRLQVPLERQGDLGGRQLLTPRWNPGHKAYSNALATALSWCEETGIKLIELSPYPDDETGGLACSTPEHTRQYPLVRFGRQ</sequence>
<accession>A0A1W2TVA6</accession>